<dbReference type="PROSITE" id="PS50158">
    <property type="entry name" value="ZF_CCHC"/>
    <property type="match status" value="1"/>
</dbReference>
<evidence type="ECO:0000313" key="5">
    <source>
        <dbReference type="Proteomes" id="UP001642540"/>
    </source>
</evidence>
<feature type="compositionally biased region" description="Basic residues" evidence="2">
    <location>
        <begin position="151"/>
        <end position="160"/>
    </location>
</feature>
<reference evidence="4 5" key="1">
    <citation type="submission" date="2024-08" db="EMBL/GenBank/DDBJ databases">
        <authorList>
            <person name="Cucini C."/>
            <person name="Frati F."/>
        </authorList>
    </citation>
    <scope>NUCLEOTIDE SEQUENCE [LARGE SCALE GENOMIC DNA]</scope>
</reference>
<keyword evidence="1" id="KW-0479">Metal-binding</keyword>
<dbReference type="EMBL" id="CAXLJM020000076">
    <property type="protein sequence ID" value="CAL8129110.1"/>
    <property type="molecule type" value="Genomic_DNA"/>
</dbReference>
<dbReference type="Pfam" id="PF00098">
    <property type="entry name" value="zf-CCHC"/>
    <property type="match status" value="1"/>
</dbReference>
<feature type="domain" description="CCHC-type" evidence="3">
    <location>
        <begin position="161"/>
        <end position="176"/>
    </location>
</feature>
<dbReference type="Gene3D" id="4.10.60.10">
    <property type="entry name" value="Zinc finger, CCHC-type"/>
    <property type="match status" value="1"/>
</dbReference>
<sequence length="180" mass="21112">MASIPAFNRDDPILDGLSQEQLTYLNAELSRHVNDATAQTTRVLTVNKRIKPPFYNPNTMSAASFFSKCEKYFRAQGYQKNQYQVHIILKHNVKLWYDSVMNRIDSLDNFKEWFAQRFDKPSDKERSIKLYTSKQRNNPGSDSNQNQNSQRRIKQTARAQCRRCKQNGHFNRDCPQTEIA</sequence>
<gene>
    <name evidence="4" type="ORF">ODALV1_LOCUS22869</name>
</gene>
<proteinExistence type="predicted"/>
<dbReference type="SUPFAM" id="SSF57756">
    <property type="entry name" value="Retrovirus zinc finger-like domains"/>
    <property type="match status" value="1"/>
</dbReference>
<dbReference type="InterPro" id="IPR036875">
    <property type="entry name" value="Znf_CCHC_sf"/>
</dbReference>
<name>A0ABP1RJ92_9HEXA</name>
<protein>
    <recommendedName>
        <fullName evidence="3">CCHC-type domain-containing protein</fullName>
    </recommendedName>
</protein>
<feature type="region of interest" description="Disordered" evidence="2">
    <location>
        <begin position="130"/>
        <end position="160"/>
    </location>
</feature>
<dbReference type="InterPro" id="IPR001878">
    <property type="entry name" value="Znf_CCHC"/>
</dbReference>
<accession>A0ABP1RJ92</accession>
<evidence type="ECO:0000313" key="4">
    <source>
        <dbReference type="EMBL" id="CAL8129110.1"/>
    </source>
</evidence>
<dbReference type="Proteomes" id="UP001642540">
    <property type="component" value="Unassembled WGS sequence"/>
</dbReference>
<keyword evidence="5" id="KW-1185">Reference proteome</keyword>
<feature type="compositionally biased region" description="Polar residues" evidence="2">
    <location>
        <begin position="130"/>
        <end position="150"/>
    </location>
</feature>
<comment type="caution">
    <text evidence="4">The sequence shown here is derived from an EMBL/GenBank/DDBJ whole genome shotgun (WGS) entry which is preliminary data.</text>
</comment>
<dbReference type="SMART" id="SM00343">
    <property type="entry name" value="ZnF_C2HC"/>
    <property type="match status" value="1"/>
</dbReference>
<keyword evidence="1" id="KW-0862">Zinc</keyword>
<evidence type="ECO:0000256" key="2">
    <source>
        <dbReference type="SAM" id="MobiDB-lite"/>
    </source>
</evidence>
<evidence type="ECO:0000259" key="3">
    <source>
        <dbReference type="PROSITE" id="PS50158"/>
    </source>
</evidence>
<organism evidence="4 5">
    <name type="scientific">Orchesella dallaii</name>
    <dbReference type="NCBI Taxonomy" id="48710"/>
    <lineage>
        <taxon>Eukaryota</taxon>
        <taxon>Metazoa</taxon>
        <taxon>Ecdysozoa</taxon>
        <taxon>Arthropoda</taxon>
        <taxon>Hexapoda</taxon>
        <taxon>Collembola</taxon>
        <taxon>Entomobryomorpha</taxon>
        <taxon>Entomobryoidea</taxon>
        <taxon>Orchesellidae</taxon>
        <taxon>Orchesellinae</taxon>
        <taxon>Orchesella</taxon>
    </lineage>
</organism>
<keyword evidence="1" id="KW-0863">Zinc-finger</keyword>
<evidence type="ECO:0000256" key="1">
    <source>
        <dbReference type="PROSITE-ProRule" id="PRU00047"/>
    </source>
</evidence>